<dbReference type="PANTHER" id="PTHR34220">
    <property type="entry name" value="SENSOR HISTIDINE KINASE YPDA"/>
    <property type="match status" value="1"/>
</dbReference>
<dbReference type="PATRIC" id="fig|1203610.3.peg.2740"/>
<dbReference type="HOGENOM" id="CLU_020473_1_0_10"/>
<protein>
    <recommendedName>
        <fullName evidence="2">Signal transduction histidine kinase internal region domain-containing protein</fullName>
    </recommendedName>
</protein>
<dbReference type="InterPro" id="IPR050640">
    <property type="entry name" value="Bact_2-comp_sensor_kinase"/>
</dbReference>
<feature type="transmembrane region" description="Helical" evidence="1">
    <location>
        <begin position="27"/>
        <end position="45"/>
    </location>
</feature>
<dbReference type="EMBL" id="AQHW01000015">
    <property type="protein sequence ID" value="KKB55215.1"/>
    <property type="molecule type" value="Genomic_DNA"/>
</dbReference>
<sequence>MVDNKINKQTFLYQFLIEPRYRIARHILLLAAVTVVSLNQNVYTFGARLEQLGNQVYLAGICTLISYFIVGYLHLYLLVPRLLLKKKYLVYILCSSVSVLLLILLRYVQEYWIFTSSGIPPVRGSYFNMVSILDSLSDYMLNMICITGISMTVLLKHWMTENQRVNQLERKQIQSEVDNLKEQVNPSLLFNTLNRTGVLSKSEPQKAADMVLRLSQLLRYQLYDGARDKVLLNSEINFQTHYLALEKFYSDTFDYQIVSDKALTGVLIPPLLLVPIIQYALKRTVKQEKRPSILLQADREGEEIHITCRFDDPTEPDMKELDSLKTRLELLYPDNYSLSVTQEKTTGTSTITLKMNTHGN</sequence>
<keyword evidence="1" id="KW-0472">Membrane</keyword>
<feature type="transmembrane region" description="Helical" evidence="1">
    <location>
        <begin position="139"/>
        <end position="158"/>
    </location>
</feature>
<evidence type="ECO:0000313" key="3">
    <source>
        <dbReference type="EMBL" id="KKB55215.1"/>
    </source>
</evidence>
<evidence type="ECO:0000259" key="2">
    <source>
        <dbReference type="Pfam" id="PF06580"/>
    </source>
</evidence>
<accession>A0A0F5JCH8</accession>
<dbReference type="GO" id="GO:0016020">
    <property type="term" value="C:membrane"/>
    <property type="evidence" value="ECO:0007669"/>
    <property type="project" value="InterPro"/>
</dbReference>
<evidence type="ECO:0000256" key="1">
    <source>
        <dbReference type="SAM" id="Phobius"/>
    </source>
</evidence>
<dbReference type="InterPro" id="IPR010559">
    <property type="entry name" value="Sig_transdc_His_kin_internal"/>
</dbReference>
<dbReference type="RefSeq" id="WP_028729753.1">
    <property type="nucleotide sequence ID" value="NZ_KE386764.1"/>
</dbReference>
<dbReference type="Pfam" id="PF06580">
    <property type="entry name" value="His_kinase"/>
    <property type="match status" value="1"/>
</dbReference>
<gene>
    <name evidence="3" type="ORF">HMPREF1536_02672</name>
</gene>
<dbReference type="Proteomes" id="UP000033035">
    <property type="component" value="Unassembled WGS sequence"/>
</dbReference>
<evidence type="ECO:0000313" key="4">
    <source>
        <dbReference type="Proteomes" id="UP000033035"/>
    </source>
</evidence>
<dbReference type="PANTHER" id="PTHR34220:SF7">
    <property type="entry name" value="SENSOR HISTIDINE KINASE YPDA"/>
    <property type="match status" value="1"/>
</dbReference>
<keyword evidence="1" id="KW-0812">Transmembrane</keyword>
<dbReference type="AlphaFoldDB" id="A0A0F5JCH8"/>
<reference evidence="3 4" key="1">
    <citation type="submission" date="2013-04" db="EMBL/GenBank/DDBJ databases">
        <title>The Genome Sequence of Parabacteroides gordonii DSM 23371.</title>
        <authorList>
            <consortium name="The Broad Institute Genomics Platform"/>
            <person name="Earl A."/>
            <person name="Ward D."/>
            <person name="Feldgarden M."/>
            <person name="Gevers D."/>
            <person name="Martens E."/>
            <person name="Sakamoto M."/>
            <person name="Benno Y."/>
            <person name="Suzuki N."/>
            <person name="Matsunaga N."/>
            <person name="Koshihara K."/>
            <person name="Seki M."/>
            <person name="Komiya H."/>
            <person name="Walker B."/>
            <person name="Young S."/>
            <person name="Zeng Q."/>
            <person name="Gargeya S."/>
            <person name="Fitzgerald M."/>
            <person name="Haas B."/>
            <person name="Abouelleil A."/>
            <person name="Allen A.W."/>
            <person name="Alvarado L."/>
            <person name="Arachchi H.M."/>
            <person name="Berlin A.M."/>
            <person name="Chapman S.B."/>
            <person name="Gainer-Dewar J."/>
            <person name="Goldberg J."/>
            <person name="Griggs A."/>
            <person name="Gujja S."/>
            <person name="Hansen M."/>
            <person name="Howarth C."/>
            <person name="Imamovic A."/>
            <person name="Ireland A."/>
            <person name="Larimer J."/>
            <person name="McCowan C."/>
            <person name="Murphy C."/>
            <person name="Pearson M."/>
            <person name="Poon T.W."/>
            <person name="Priest M."/>
            <person name="Roberts A."/>
            <person name="Saif S."/>
            <person name="Shea T."/>
            <person name="Sisk P."/>
            <person name="Sykes S."/>
            <person name="Wortman J."/>
            <person name="Nusbaum C."/>
            <person name="Birren B."/>
        </authorList>
    </citation>
    <scope>NUCLEOTIDE SEQUENCE [LARGE SCALE GENOMIC DNA]</scope>
    <source>
        <strain evidence="3 4">MS-1</strain>
    </source>
</reference>
<organism evidence="3 4">
    <name type="scientific">Parabacteroides gordonii MS-1 = DSM 23371</name>
    <dbReference type="NCBI Taxonomy" id="1203610"/>
    <lineage>
        <taxon>Bacteria</taxon>
        <taxon>Pseudomonadati</taxon>
        <taxon>Bacteroidota</taxon>
        <taxon>Bacteroidia</taxon>
        <taxon>Bacteroidales</taxon>
        <taxon>Tannerellaceae</taxon>
        <taxon>Parabacteroides</taxon>
    </lineage>
</organism>
<proteinExistence type="predicted"/>
<dbReference type="GO" id="GO:0000155">
    <property type="term" value="F:phosphorelay sensor kinase activity"/>
    <property type="evidence" value="ECO:0007669"/>
    <property type="project" value="InterPro"/>
</dbReference>
<keyword evidence="4" id="KW-1185">Reference proteome</keyword>
<feature type="transmembrane region" description="Helical" evidence="1">
    <location>
        <begin position="57"/>
        <end position="79"/>
    </location>
</feature>
<name>A0A0F5JCH8_9BACT</name>
<dbReference type="STRING" id="1203610.HMPREF1536_02672"/>
<keyword evidence="1" id="KW-1133">Transmembrane helix</keyword>
<comment type="caution">
    <text evidence="3">The sequence shown here is derived from an EMBL/GenBank/DDBJ whole genome shotgun (WGS) entry which is preliminary data.</text>
</comment>
<feature type="transmembrane region" description="Helical" evidence="1">
    <location>
        <begin position="88"/>
        <end position="108"/>
    </location>
</feature>
<feature type="domain" description="Signal transduction histidine kinase internal region" evidence="2">
    <location>
        <begin position="176"/>
        <end position="248"/>
    </location>
</feature>